<dbReference type="RefSeq" id="XP_018476044.1">
    <property type="nucleotide sequence ID" value="XM_018620542.1"/>
</dbReference>
<proteinExistence type="predicted"/>
<name>A0A6J0MV71_RAPSA</name>
<accession>A0A6J0MV71</accession>
<gene>
    <name evidence="2" type="primary">LOC108847327</name>
</gene>
<keyword evidence="1" id="KW-1185">Reference proteome</keyword>
<dbReference type="OrthoDB" id="69150at2759"/>
<dbReference type="PANTHER" id="PTHR32212:SF264">
    <property type="entry name" value="F-BOX DOMAIN-CONTAINING PROTEIN"/>
    <property type="match status" value="1"/>
</dbReference>
<evidence type="ECO:0000313" key="2">
    <source>
        <dbReference type="RefSeq" id="XP_018476044.1"/>
    </source>
</evidence>
<dbReference type="GeneID" id="108847327"/>
<evidence type="ECO:0000313" key="1">
    <source>
        <dbReference type="Proteomes" id="UP000504610"/>
    </source>
</evidence>
<reference evidence="2" key="2">
    <citation type="submission" date="2025-08" db="UniProtKB">
        <authorList>
            <consortium name="RefSeq"/>
        </authorList>
    </citation>
    <scope>IDENTIFICATION</scope>
    <source>
        <tissue evidence="2">Leaf</tissue>
    </source>
</reference>
<dbReference type="AlphaFoldDB" id="A0A6J0MV71"/>
<protein>
    <submittedName>
        <fullName evidence="2">Uncharacterized protein LOC108847327 isoform X3</fullName>
    </submittedName>
</protein>
<dbReference type="SUPFAM" id="SSF81383">
    <property type="entry name" value="F-box domain"/>
    <property type="match status" value="1"/>
</dbReference>
<dbReference type="InterPro" id="IPR036047">
    <property type="entry name" value="F-box-like_dom_sf"/>
</dbReference>
<reference evidence="1" key="1">
    <citation type="journal article" date="2019" name="Database">
        <title>The radish genome database (RadishGD): an integrated information resource for radish genomics.</title>
        <authorList>
            <person name="Yu H.J."/>
            <person name="Baek S."/>
            <person name="Lee Y.J."/>
            <person name="Cho A."/>
            <person name="Mun J.H."/>
        </authorList>
    </citation>
    <scope>NUCLEOTIDE SEQUENCE [LARGE SCALE GENOMIC DNA]</scope>
    <source>
        <strain evidence="1">cv. WK10039</strain>
    </source>
</reference>
<dbReference type="PANTHER" id="PTHR32212">
    <property type="entry name" value="CYCLIN-LIKE F-BOX"/>
    <property type="match status" value="1"/>
</dbReference>
<dbReference type="Proteomes" id="UP000504610">
    <property type="component" value="Chromosome 3"/>
</dbReference>
<organism evidence="1 2">
    <name type="scientific">Raphanus sativus</name>
    <name type="common">Radish</name>
    <name type="synonym">Raphanus raphanistrum var. sativus</name>
    <dbReference type="NCBI Taxonomy" id="3726"/>
    <lineage>
        <taxon>Eukaryota</taxon>
        <taxon>Viridiplantae</taxon>
        <taxon>Streptophyta</taxon>
        <taxon>Embryophyta</taxon>
        <taxon>Tracheophyta</taxon>
        <taxon>Spermatophyta</taxon>
        <taxon>Magnoliopsida</taxon>
        <taxon>eudicotyledons</taxon>
        <taxon>Gunneridae</taxon>
        <taxon>Pentapetalae</taxon>
        <taxon>rosids</taxon>
        <taxon>malvids</taxon>
        <taxon>Brassicales</taxon>
        <taxon>Brassicaceae</taxon>
        <taxon>Brassiceae</taxon>
        <taxon>Raphanus</taxon>
    </lineage>
</organism>
<sequence>MTFSVFLTIIKERRVWGWSCVHSSHSRRDVSELYYVCLIRAKDVGLLEIQKLKAWEFEIGFLMDRITHMPEHLLLTILPFLPTTKDIVTTMVLFKWWQFLWMLMPWLVYDDGDWNTTEESYRDCEIFLSRV</sequence>